<accession>A0ABV4XCJ0</accession>
<dbReference type="InterPro" id="IPR037523">
    <property type="entry name" value="VOC_core"/>
</dbReference>
<dbReference type="SUPFAM" id="SSF54593">
    <property type="entry name" value="Glyoxalase/Bleomycin resistance protein/Dihydroxybiphenyl dioxygenase"/>
    <property type="match status" value="1"/>
</dbReference>
<evidence type="ECO:0000256" key="2">
    <source>
        <dbReference type="ARBA" id="ARBA00030537"/>
    </source>
</evidence>
<feature type="domain" description="VOC" evidence="7">
    <location>
        <begin position="2"/>
        <end position="126"/>
    </location>
</feature>
<comment type="caution">
    <text evidence="8">The sequence shown here is derived from an EMBL/GenBank/DDBJ whole genome shotgun (WGS) entry which is preliminary data.</text>
</comment>
<evidence type="ECO:0000256" key="6">
    <source>
        <dbReference type="ARBA" id="ARBA00048273"/>
    </source>
</evidence>
<evidence type="ECO:0000256" key="4">
    <source>
        <dbReference type="ARBA" id="ARBA00032460"/>
    </source>
</evidence>
<evidence type="ECO:0000313" key="8">
    <source>
        <dbReference type="EMBL" id="MFB2879986.1"/>
    </source>
</evidence>
<name>A0ABV4XCJ0_9CYAN</name>
<dbReference type="InterPro" id="IPR004361">
    <property type="entry name" value="Glyoxalase_1"/>
</dbReference>
<dbReference type="CDD" id="cd16358">
    <property type="entry name" value="GlxI_Ni"/>
    <property type="match status" value="1"/>
</dbReference>
<dbReference type="Pfam" id="PF00903">
    <property type="entry name" value="Glyoxalase"/>
    <property type="match status" value="1"/>
</dbReference>
<gene>
    <name evidence="8" type="primary">gloA</name>
    <name evidence="8" type="ORF">ACE1CC_24305</name>
</gene>
<dbReference type="GO" id="GO:0004462">
    <property type="term" value="F:lactoylglutathione lyase activity"/>
    <property type="evidence" value="ECO:0007669"/>
    <property type="project" value="UniProtKB-EC"/>
</dbReference>
<dbReference type="NCBIfam" id="TIGR00068">
    <property type="entry name" value="glyox_I"/>
    <property type="match status" value="1"/>
</dbReference>
<evidence type="ECO:0000256" key="3">
    <source>
        <dbReference type="ARBA" id="ARBA00030892"/>
    </source>
</evidence>
<dbReference type="EMBL" id="JBHFNQ010000187">
    <property type="protein sequence ID" value="MFB2879986.1"/>
    <property type="molecule type" value="Genomic_DNA"/>
</dbReference>
<organism evidence="8 9">
    <name type="scientific">Floridaenema aerugineum BLCC-F46</name>
    <dbReference type="NCBI Taxonomy" id="3153654"/>
    <lineage>
        <taxon>Bacteria</taxon>
        <taxon>Bacillati</taxon>
        <taxon>Cyanobacteriota</taxon>
        <taxon>Cyanophyceae</taxon>
        <taxon>Oscillatoriophycideae</taxon>
        <taxon>Aerosakkonematales</taxon>
        <taxon>Aerosakkonemataceae</taxon>
        <taxon>Floridanema</taxon>
        <taxon>Floridanema aerugineum</taxon>
    </lineage>
</organism>
<dbReference type="Proteomes" id="UP001576774">
    <property type="component" value="Unassembled WGS sequence"/>
</dbReference>
<dbReference type="Gene3D" id="3.10.180.10">
    <property type="entry name" value="2,3-Dihydroxybiphenyl 1,2-Dioxygenase, domain 1"/>
    <property type="match status" value="1"/>
</dbReference>
<keyword evidence="8" id="KW-0456">Lyase</keyword>
<dbReference type="PROSITE" id="PS51819">
    <property type="entry name" value="VOC"/>
    <property type="match status" value="1"/>
</dbReference>
<dbReference type="InterPro" id="IPR029068">
    <property type="entry name" value="Glyas_Bleomycin-R_OHBP_Dase"/>
</dbReference>
<evidence type="ECO:0000259" key="7">
    <source>
        <dbReference type="PROSITE" id="PS51819"/>
    </source>
</evidence>
<comment type="catalytic activity">
    <reaction evidence="6">
        <text>(R)-S-lactoylglutathione = methylglyoxal + glutathione</text>
        <dbReference type="Rhea" id="RHEA:19069"/>
        <dbReference type="ChEBI" id="CHEBI:17158"/>
        <dbReference type="ChEBI" id="CHEBI:57474"/>
        <dbReference type="ChEBI" id="CHEBI:57925"/>
        <dbReference type="EC" id="4.4.1.5"/>
    </reaction>
</comment>
<dbReference type="PANTHER" id="PTHR46036:SF5">
    <property type="entry name" value="LACTOYLGLUTATHIONE LYASE"/>
    <property type="match status" value="1"/>
</dbReference>
<proteinExistence type="predicted"/>
<dbReference type="InterPro" id="IPR004360">
    <property type="entry name" value="Glyas_Fos-R_dOase_dom"/>
</dbReference>
<dbReference type="PANTHER" id="PTHR46036">
    <property type="entry name" value="LACTOYLGLUTATHIONE LYASE"/>
    <property type="match status" value="1"/>
</dbReference>
<reference evidence="8 9" key="1">
    <citation type="submission" date="2024-09" db="EMBL/GenBank/DDBJ databases">
        <title>Floridaenema gen nov. (Aerosakkonemataceae, Aerosakkonematales ord. nov., Cyanobacteria) from benthic tropical and subtropical fresh waters, with the description of four new species.</title>
        <authorList>
            <person name="Moretto J.A."/>
            <person name="Berthold D.E."/>
            <person name="Lefler F.W."/>
            <person name="Huang I.-S."/>
            <person name="Laughinghouse H. IV."/>
        </authorList>
    </citation>
    <scope>NUCLEOTIDE SEQUENCE [LARGE SCALE GENOMIC DNA]</scope>
    <source>
        <strain evidence="8 9">BLCC-F46</strain>
    </source>
</reference>
<keyword evidence="9" id="KW-1185">Reference proteome</keyword>
<sequence length="145" mass="16126">MRLLHTMLRVGNLEESLKFYTEILGMKLLRQKDYPDGKFTLAFVGYGDESDHTVLELTYNWGVEEYNLGDAYGHIAIGVDDIYATCNQIKAQGGKVVREPGPMKHGSTVIAFVQDPDGYKVELIQLGTQGSATENQQAQPQMVAQ</sequence>
<evidence type="ECO:0000313" key="9">
    <source>
        <dbReference type="Proteomes" id="UP001576774"/>
    </source>
</evidence>
<evidence type="ECO:0000256" key="1">
    <source>
        <dbReference type="ARBA" id="ARBA00030291"/>
    </source>
</evidence>
<protein>
    <recommendedName>
        <fullName evidence="3">Aldoketomutase</fullName>
    </recommendedName>
    <alternativeName>
        <fullName evidence="2">Glyoxalase I</fullName>
    </alternativeName>
    <alternativeName>
        <fullName evidence="1">Ketone-aldehyde mutase</fullName>
    </alternativeName>
    <alternativeName>
        <fullName evidence="4">Methylglyoxalase</fullName>
    </alternativeName>
    <alternativeName>
        <fullName evidence="5">S-D-lactoylglutathione methylglyoxal lyase</fullName>
    </alternativeName>
</protein>
<dbReference type="RefSeq" id="WP_413273018.1">
    <property type="nucleotide sequence ID" value="NZ_JBHFNQ010000187.1"/>
</dbReference>
<evidence type="ECO:0000256" key="5">
    <source>
        <dbReference type="ARBA" id="ARBA00033298"/>
    </source>
</evidence>